<dbReference type="Proteomes" id="UP000286862">
    <property type="component" value="Unassembled WGS sequence"/>
</dbReference>
<name>A0A444J3R1_9BACT</name>
<feature type="non-terminal residue" evidence="1">
    <location>
        <position position="1"/>
    </location>
</feature>
<dbReference type="EMBL" id="MTKQ01000153">
    <property type="protein sequence ID" value="RWX47692.1"/>
    <property type="molecule type" value="Genomic_DNA"/>
</dbReference>
<comment type="caution">
    <text evidence="1">The sequence shown here is derived from an EMBL/GenBank/DDBJ whole genome shotgun (WGS) entry which is preliminary data.</text>
</comment>
<reference evidence="1 2" key="1">
    <citation type="submission" date="2017-01" db="EMBL/GenBank/DDBJ databases">
        <title>The cable genome- insights into the physiology and evolution of filamentous bacteria capable of sulfide oxidation via long distance electron transfer.</title>
        <authorList>
            <person name="Schreiber L."/>
            <person name="Bjerg J.T."/>
            <person name="Boggild A."/>
            <person name="Van De Vossenberg J."/>
            <person name="Meysman F."/>
            <person name="Nielsen L.P."/>
            <person name="Schramm A."/>
            <person name="Kjeldsen K.U."/>
        </authorList>
    </citation>
    <scope>NUCLEOTIDE SEQUENCE [LARGE SCALE GENOMIC DNA]</scope>
    <source>
        <strain evidence="1">A2</strain>
    </source>
</reference>
<evidence type="ECO:0000313" key="1">
    <source>
        <dbReference type="EMBL" id="RWX47692.1"/>
    </source>
</evidence>
<proteinExistence type="predicted"/>
<sequence length="70" mass="8381">KEGIRKIGRTVRGGDEVVFTKKYQKKYRDVTGKDPFVCKYCGGCMILWKIRHPKYGYIFDEEKLIRQDKY</sequence>
<dbReference type="AlphaFoldDB" id="A0A444J3R1"/>
<protein>
    <submittedName>
        <fullName evidence="1">Uncharacterized protein</fullName>
    </submittedName>
</protein>
<gene>
    <name evidence="1" type="ORF">VT99_11531</name>
</gene>
<evidence type="ECO:0000313" key="2">
    <source>
        <dbReference type="Proteomes" id="UP000286862"/>
    </source>
</evidence>
<organism evidence="1 2">
    <name type="scientific">Candidatus Electrothrix marina</name>
    <dbReference type="NCBI Taxonomy" id="1859130"/>
    <lineage>
        <taxon>Bacteria</taxon>
        <taxon>Pseudomonadati</taxon>
        <taxon>Thermodesulfobacteriota</taxon>
        <taxon>Desulfobulbia</taxon>
        <taxon>Desulfobulbales</taxon>
        <taxon>Desulfobulbaceae</taxon>
        <taxon>Candidatus Electrothrix</taxon>
    </lineage>
</organism>
<accession>A0A444J3R1</accession>